<organism evidence="2 3">
    <name type="scientific">Schizopora paradoxa</name>
    <dbReference type="NCBI Taxonomy" id="27342"/>
    <lineage>
        <taxon>Eukaryota</taxon>
        <taxon>Fungi</taxon>
        <taxon>Dikarya</taxon>
        <taxon>Basidiomycota</taxon>
        <taxon>Agaricomycotina</taxon>
        <taxon>Agaricomycetes</taxon>
        <taxon>Hymenochaetales</taxon>
        <taxon>Schizoporaceae</taxon>
        <taxon>Schizopora</taxon>
    </lineage>
</organism>
<proteinExistence type="predicted"/>
<evidence type="ECO:0000256" key="1">
    <source>
        <dbReference type="SAM" id="MobiDB-lite"/>
    </source>
</evidence>
<name>A0A0H2RNQ8_9AGAM</name>
<evidence type="ECO:0000313" key="2">
    <source>
        <dbReference type="EMBL" id="KLO11098.1"/>
    </source>
</evidence>
<dbReference type="InParanoid" id="A0A0H2RNQ8"/>
<reference evidence="2 3" key="1">
    <citation type="submission" date="2015-04" db="EMBL/GenBank/DDBJ databases">
        <title>Complete genome sequence of Schizopora paradoxa KUC8140, a cosmopolitan wood degrader in East Asia.</title>
        <authorList>
            <consortium name="DOE Joint Genome Institute"/>
            <person name="Min B."/>
            <person name="Park H."/>
            <person name="Jang Y."/>
            <person name="Kim J.-J."/>
            <person name="Kim K.H."/>
            <person name="Pangilinan J."/>
            <person name="Lipzen A."/>
            <person name="Riley R."/>
            <person name="Grigoriev I.V."/>
            <person name="Spatafora J.W."/>
            <person name="Choi I.-G."/>
        </authorList>
    </citation>
    <scope>NUCLEOTIDE SEQUENCE [LARGE SCALE GENOMIC DNA]</scope>
    <source>
        <strain evidence="2 3">KUC8140</strain>
    </source>
</reference>
<evidence type="ECO:0000313" key="3">
    <source>
        <dbReference type="Proteomes" id="UP000053477"/>
    </source>
</evidence>
<dbReference type="EMBL" id="KQ086009">
    <property type="protein sequence ID" value="KLO11098.1"/>
    <property type="molecule type" value="Genomic_DNA"/>
</dbReference>
<protein>
    <submittedName>
        <fullName evidence="2">Uncharacterized protein</fullName>
    </submittedName>
</protein>
<gene>
    <name evidence="2" type="ORF">SCHPADRAFT_488732</name>
</gene>
<accession>A0A0H2RNQ8</accession>
<keyword evidence="3" id="KW-1185">Reference proteome</keyword>
<dbReference type="AlphaFoldDB" id="A0A0H2RNQ8"/>
<feature type="region of interest" description="Disordered" evidence="1">
    <location>
        <begin position="1"/>
        <end position="37"/>
    </location>
</feature>
<dbReference type="Proteomes" id="UP000053477">
    <property type="component" value="Unassembled WGS sequence"/>
</dbReference>
<sequence length="113" mass="13302">MQGLRRWLGSPHASNQLKGQGKSARKSETKRKQKTEDELIETHYHPSTEHMAQQLMDPTVPEKEIKEYHGYVTHHITMLETPDDSTVLEKDYRVWTKRSSNMWNWPLQGNSTR</sequence>